<protein>
    <submittedName>
        <fullName evidence="5">Fimbrial subunit type 1</fullName>
    </submittedName>
</protein>
<dbReference type="EMBL" id="CP046452">
    <property type="protein sequence ID" value="QGU03048.1"/>
    <property type="molecule type" value="Genomic_DNA"/>
</dbReference>
<proteinExistence type="predicted"/>
<evidence type="ECO:0000313" key="6">
    <source>
        <dbReference type="Proteomes" id="UP000427071"/>
    </source>
</evidence>
<dbReference type="GO" id="GO:0005975">
    <property type="term" value="P:carbohydrate metabolic process"/>
    <property type="evidence" value="ECO:0007669"/>
    <property type="project" value="UniProtKB-ARBA"/>
</dbReference>
<feature type="transmembrane region" description="Helical" evidence="2">
    <location>
        <begin position="550"/>
        <end position="570"/>
    </location>
</feature>
<dbReference type="RefSeq" id="WP_156193373.1">
    <property type="nucleotide sequence ID" value="NZ_CP046452.1"/>
</dbReference>
<feature type="domain" description="Gram-positive pilin subunit D1 N-terminal" evidence="4">
    <location>
        <begin position="48"/>
        <end position="208"/>
    </location>
</feature>
<dbReference type="Proteomes" id="UP000427071">
    <property type="component" value="Chromosome"/>
</dbReference>
<keyword evidence="3" id="KW-0732">Signal</keyword>
<dbReference type="InterPro" id="IPR013783">
    <property type="entry name" value="Ig-like_fold"/>
</dbReference>
<evidence type="ECO:0000256" key="2">
    <source>
        <dbReference type="SAM" id="Phobius"/>
    </source>
</evidence>
<dbReference type="NCBIfam" id="NF033902">
    <property type="entry name" value="iso_D2_wall_anc"/>
    <property type="match status" value="1"/>
</dbReference>
<keyword evidence="2" id="KW-1133">Transmembrane helix</keyword>
<keyword evidence="2" id="KW-0472">Membrane</keyword>
<evidence type="ECO:0000313" key="5">
    <source>
        <dbReference type="EMBL" id="QGU03048.1"/>
    </source>
</evidence>
<gene>
    <name evidence="5" type="ORF">CKALI_10995</name>
</gene>
<dbReference type="InterPro" id="IPR032364">
    <property type="entry name" value="GramPos_pilinD1_N"/>
</dbReference>
<name>A0A6B8W7H7_9CORY</name>
<evidence type="ECO:0000259" key="4">
    <source>
        <dbReference type="Pfam" id="PF16555"/>
    </source>
</evidence>
<feature type="chain" id="PRO_5025371447" evidence="3">
    <location>
        <begin position="30"/>
        <end position="577"/>
    </location>
</feature>
<keyword evidence="6" id="KW-1185">Reference proteome</keyword>
<dbReference type="Pfam" id="PF16555">
    <property type="entry name" value="GramPos_pilinD1"/>
    <property type="match status" value="1"/>
</dbReference>
<accession>A0A6B8W7H7</accession>
<dbReference type="KEGG" id="ckw:CKALI_10995"/>
<dbReference type="Gene3D" id="2.60.40.740">
    <property type="match status" value="1"/>
</dbReference>
<evidence type="ECO:0000256" key="3">
    <source>
        <dbReference type="SAM" id="SignalP"/>
    </source>
</evidence>
<feature type="signal peptide" evidence="3">
    <location>
        <begin position="1"/>
        <end position="29"/>
    </location>
</feature>
<keyword evidence="2" id="KW-0812">Transmembrane</keyword>
<evidence type="ECO:0000256" key="1">
    <source>
        <dbReference type="SAM" id="MobiDB-lite"/>
    </source>
</evidence>
<organism evidence="5 6">
    <name type="scientific">Corynebacterium kalinowskii</name>
    <dbReference type="NCBI Taxonomy" id="2675216"/>
    <lineage>
        <taxon>Bacteria</taxon>
        <taxon>Bacillati</taxon>
        <taxon>Actinomycetota</taxon>
        <taxon>Actinomycetes</taxon>
        <taxon>Mycobacteriales</taxon>
        <taxon>Corynebacteriaceae</taxon>
        <taxon>Corynebacterium</taxon>
    </lineage>
</organism>
<dbReference type="AlphaFoldDB" id="A0A6B8W7H7"/>
<dbReference type="NCBIfam" id="TIGR01167">
    <property type="entry name" value="LPXTG_anchor"/>
    <property type="match status" value="1"/>
</dbReference>
<dbReference type="InterPro" id="IPR048052">
    <property type="entry name" value="FM1-like"/>
</dbReference>
<reference evidence="6" key="1">
    <citation type="submission" date="2019-11" db="EMBL/GenBank/DDBJ databases">
        <title>Complete genome sequence of Corynebacterium kalinowskii 1959, a novel Corynebacterium species isolated from soil of a small paddock in Vilsendorf, Germany.</title>
        <authorList>
            <person name="Schaffert L."/>
            <person name="Ruwe M."/>
            <person name="Milse J."/>
            <person name="Hanuschka K."/>
            <person name="Ortseifen V."/>
            <person name="Droste J."/>
            <person name="Brandt D."/>
            <person name="Schlueter L."/>
            <person name="Kutter Y."/>
            <person name="Vinke S."/>
            <person name="Viehoefer P."/>
            <person name="Jacob L."/>
            <person name="Luebke N.-C."/>
            <person name="Schulte-Berndt E."/>
            <person name="Hain C."/>
            <person name="Linder M."/>
            <person name="Schmidt P."/>
            <person name="Wollenschlaeger L."/>
            <person name="Luttermann T."/>
            <person name="Thieme E."/>
            <person name="Hassa J."/>
            <person name="Haak M."/>
            <person name="Wittchen M."/>
            <person name="Mentz A."/>
            <person name="Persicke M."/>
            <person name="Busche T."/>
            <person name="Ruckert C."/>
        </authorList>
    </citation>
    <scope>NUCLEOTIDE SEQUENCE [LARGE SCALE GENOMIC DNA]</scope>
    <source>
        <strain evidence="6">1959</strain>
    </source>
</reference>
<dbReference type="Gene3D" id="2.60.40.10">
    <property type="entry name" value="Immunoglobulins"/>
    <property type="match status" value="2"/>
</dbReference>
<sequence>MTKNSIALRSVSAAAIVGLTLGMSPMALAQDVTPSTPVVVSTIDRAEGTLTIHKYGNPTSTGTPTGNIQDPAPDGTPLKDVVFTATEIELLDANGNVIKAGTNEWLAAAQGLTPATVQKWITDKKARLADSSTTMTTLASGDTDPVTLKIGAYLVKETTPAPGYTPAADFIAFLPMTNTTADDPRTKEVETATQGESWNYNVHAYPKNYSKTQPVKEVEDKGQHTSGTYKYDITTKVRQVEDGKKLSYYWIEDTLDAKNLDVKNAIISVTVDDEAVTKDVDYTLTKVDATGNFVVKFTAEGLKKLNNQNTVVVHVEAVKTTNAEVVPNEAREWEPSNPTNDMDFEGGTPGNPDPSTESYTAPPVFTYSSGVEFLKVDGNRKGLEGAEFKVFESAPGAKDCSALDVKTAKAIDLNGAEAGGDVFVSGQDGKVSITGLHVNDFANNGPVAEDDRTRYCLVETKAPKGKELLAEPIDFQLLASGETQNVTRDIVTRSFTKNTDGTVVENPPTVETKSYTVPVYKLASVKVGANDGEVINLDDTTPQLPLTGGAGIGVLAAIGAALVGAGAWFARRNSKKA</sequence>
<feature type="region of interest" description="Disordered" evidence="1">
    <location>
        <begin position="327"/>
        <end position="357"/>
    </location>
</feature>